<evidence type="ECO:0000313" key="2">
    <source>
        <dbReference type="EMBL" id="NUW37860.1"/>
    </source>
</evidence>
<name>A0A7Y6IGJ2_9ACTN</name>
<protein>
    <submittedName>
        <fullName evidence="2">Uncharacterized protein</fullName>
    </submittedName>
</protein>
<sequence length="208" mass="21277">MLMIRLIRPVTRALDWIPLLLSGLLVVLLVSVIDAGSSLGSGTALTLLRTAGPLLGAAAGFTVLDEMAASTAASPVPRVLRHRIRYAAGALTAGACWSAACAIAVARLPAGAVLRVPGMAVEAAACVVAGLLAATVAARRYEGRTAALAGTGALVAVFSVTLVLRGPYWPWLYPGEPAWESVHLGWAAALALLLVALDVAGQGPRKTR</sequence>
<dbReference type="RefSeq" id="WP_175595311.1">
    <property type="nucleotide sequence ID" value="NZ_JABWGN010000024.1"/>
</dbReference>
<keyword evidence="1" id="KW-1133">Transmembrane helix</keyword>
<reference evidence="2 3" key="1">
    <citation type="submission" date="2020-06" db="EMBL/GenBank/DDBJ databases">
        <title>Nonomuraea sp. SMC257, a novel actinomycete isolated from soil.</title>
        <authorList>
            <person name="Chanama M."/>
        </authorList>
    </citation>
    <scope>NUCLEOTIDE SEQUENCE [LARGE SCALE GENOMIC DNA]</scope>
    <source>
        <strain evidence="2 3">SMC257</strain>
    </source>
</reference>
<evidence type="ECO:0000313" key="3">
    <source>
        <dbReference type="Proteomes" id="UP000586042"/>
    </source>
</evidence>
<gene>
    <name evidence="2" type="ORF">HTZ77_41650</name>
</gene>
<feature type="transmembrane region" description="Helical" evidence="1">
    <location>
        <begin position="184"/>
        <end position="201"/>
    </location>
</feature>
<comment type="caution">
    <text evidence="2">The sequence shown here is derived from an EMBL/GenBank/DDBJ whole genome shotgun (WGS) entry which is preliminary data.</text>
</comment>
<proteinExistence type="predicted"/>
<dbReference type="Proteomes" id="UP000586042">
    <property type="component" value="Unassembled WGS sequence"/>
</dbReference>
<keyword evidence="1" id="KW-0812">Transmembrane</keyword>
<feature type="transmembrane region" description="Helical" evidence="1">
    <location>
        <begin position="84"/>
        <end position="106"/>
    </location>
</feature>
<feature type="transmembrane region" description="Helical" evidence="1">
    <location>
        <begin position="118"/>
        <end position="138"/>
    </location>
</feature>
<dbReference type="EMBL" id="JABWGN010000024">
    <property type="protein sequence ID" value="NUW37860.1"/>
    <property type="molecule type" value="Genomic_DNA"/>
</dbReference>
<accession>A0A7Y6IGJ2</accession>
<keyword evidence="1" id="KW-0472">Membrane</keyword>
<organism evidence="2 3">
    <name type="scientific">Nonomuraea montanisoli</name>
    <dbReference type="NCBI Taxonomy" id="2741721"/>
    <lineage>
        <taxon>Bacteria</taxon>
        <taxon>Bacillati</taxon>
        <taxon>Actinomycetota</taxon>
        <taxon>Actinomycetes</taxon>
        <taxon>Streptosporangiales</taxon>
        <taxon>Streptosporangiaceae</taxon>
        <taxon>Nonomuraea</taxon>
    </lineage>
</organism>
<feature type="transmembrane region" description="Helical" evidence="1">
    <location>
        <begin position="45"/>
        <end position="64"/>
    </location>
</feature>
<evidence type="ECO:0000256" key="1">
    <source>
        <dbReference type="SAM" id="Phobius"/>
    </source>
</evidence>
<feature type="transmembrane region" description="Helical" evidence="1">
    <location>
        <begin position="145"/>
        <end position="164"/>
    </location>
</feature>
<keyword evidence="3" id="KW-1185">Reference proteome</keyword>
<dbReference type="AlphaFoldDB" id="A0A7Y6IGJ2"/>